<evidence type="ECO:0000313" key="1">
    <source>
        <dbReference type="EMBL" id="PRX19549.1"/>
    </source>
</evidence>
<organism evidence="1 2">
    <name type="scientific">Actinoplanes italicus</name>
    <dbReference type="NCBI Taxonomy" id="113567"/>
    <lineage>
        <taxon>Bacteria</taxon>
        <taxon>Bacillati</taxon>
        <taxon>Actinomycetota</taxon>
        <taxon>Actinomycetes</taxon>
        <taxon>Micromonosporales</taxon>
        <taxon>Micromonosporaceae</taxon>
        <taxon>Actinoplanes</taxon>
    </lineage>
</organism>
<dbReference type="AlphaFoldDB" id="A0A2T0K8Z0"/>
<evidence type="ECO:0000313" key="2">
    <source>
        <dbReference type="Proteomes" id="UP000239415"/>
    </source>
</evidence>
<keyword evidence="2" id="KW-1185">Reference proteome</keyword>
<dbReference type="Proteomes" id="UP000239415">
    <property type="component" value="Unassembled WGS sequence"/>
</dbReference>
<comment type="caution">
    <text evidence="1">The sequence shown here is derived from an EMBL/GenBank/DDBJ whole genome shotgun (WGS) entry which is preliminary data.</text>
</comment>
<dbReference type="EMBL" id="PVMZ01000010">
    <property type="protein sequence ID" value="PRX19549.1"/>
    <property type="molecule type" value="Genomic_DNA"/>
</dbReference>
<reference evidence="1 2" key="1">
    <citation type="submission" date="2018-03" db="EMBL/GenBank/DDBJ databases">
        <title>Genomic Encyclopedia of Archaeal and Bacterial Type Strains, Phase II (KMG-II): from individual species to whole genera.</title>
        <authorList>
            <person name="Goeker M."/>
        </authorList>
    </citation>
    <scope>NUCLEOTIDE SEQUENCE [LARGE SCALE GENOMIC DNA]</scope>
    <source>
        <strain evidence="1 2">DSM 43146</strain>
    </source>
</reference>
<gene>
    <name evidence="1" type="ORF">CLV67_110301</name>
</gene>
<evidence type="ECO:0008006" key="3">
    <source>
        <dbReference type="Google" id="ProtNLM"/>
    </source>
</evidence>
<dbReference type="RefSeq" id="WP_106322558.1">
    <property type="nucleotide sequence ID" value="NZ_BOMO01000049.1"/>
</dbReference>
<accession>A0A2T0K8Z0</accession>
<protein>
    <recommendedName>
        <fullName evidence="3">Anti-sigma regulatory factor (Ser/Thr protein kinase)</fullName>
    </recommendedName>
</protein>
<proteinExistence type="predicted"/>
<sequence length="112" mass="11851">MDSLWLSFPDDLGGTGIREPIRRFLDGRLPREQVDDVLAVAAGLVRENPRGGELILSHRDDTVLVEVLRRTAADPAPATSAGGHVRGAHPAGTGSVVWVSVPVPPLGQPFGD</sequence>
<name>A0A2T0K8Z0_9ACTN</name>